<reference evidence="2" key="2">
    <citation type="submission" date="2021-01" db="EMBL/GenBank/DDBJ databases">
        <authorList>
            <person name="Schikora-Tamarit M.A."/>
        </authorList>
    </citation>
    <scope>NUCLEOTIDE SEQUENCE</scope>
    <source>
        <strain evidence="2">CBS6341</strain>
    </source>
</reference>
<keyword evidence="3" id="KW-1185">Reference proteome</keyword>
<feature type="region of interest" description="Disordered" evidence="1">
    <location>
        <begin position="104"/>
        <end position="169"/>
    </location>
</feature>
<evidence type="ECO:0000313" key="3">
    <source>
        <dbReference type="Proteomes" id="UP000769528"/>
    </source>
</evidence>
<dbReference type="EMBL" id="JAEUBF010001009">
    <property type="protein sequence ID" value="KAH3673376.1"/>
    <property type="molecule type" value="Genomic_DNA"/>
</dbReference>
<organism evidence="2 3">
    <name type="scientific">Wickerhamomyces mucosus</name>
    <dbReference type="NCBI Taxonomy" id="1378264"/>
    <lineage>
        <taxon>Eukaryota</taxon>
        <taxon>Fungi</taxon>
        <taxon>Dikarya</taxon>
        <taxon>Ascomycota</taxon>
        <taxon>Saccharomycotina</taxon>
        <taxon>Saccharomycetes</taxon>
        <taxon>Phaffomycetales</taxon>
        <taxon>Wickerhamomycetaceae</taxon>
        <taxon>Wickerhamomyces</taxon>
    </lineage>
</organism>
<comment type="caution">
    <text evidence="2">The sequence shown here is derived from an EMBL/GenBank/DDBJ whole genome shotgun (WGS) entry which is preliminary data.</text>
</comment>
<dbReference type="AlphaFoldDB" id="A0A9P8PJW2"/>
<name>A0A9P8PJW2_9ASCO</name>
<proteinExistence type="predicted"/>
<accession>A0A9P8PJW2</accession>
<feature type="compositionally biased region" description="Low complexity" evidence="1">
    <location>
        <begin position="74"/>
        <end position="86"/>
    </location>
</feature>
<feature type="compositionally biased region" description="Low complexity" evidence="1">
    <location>
        <begin position="118"/>
        <end position="147"/>
    </location>
</feature>
<sequence length="300" mass="35775">MHNAPEYVVSIDNVTVNNSGIQVSGVDYGKVPRQPFLFNLLEHNQQQQQHNHQHNQPQPVPLEQYPLDQKYLEQQQQQQKQQKQKQGPPQRPYIYHHLEHNYQQFQKKPQTSQRETHQPPQQQKQYIQNQSPQQRQQQHQQYQQNHNQHQHHHQPLKFPTPQIPEIDTSGQFNNIDVINNSQPQLLYMPVVINDDFNQVTRFVRSNIMSIADLISRLDEIEHAIKIWDLQLLSTLFDNWKFDQFLKAVLSPQNDVHNNDDRHKLIKKIVLEQILGLIHPFKDDLTVKEKELNLMIELSFR</sequence>
<feature type="region of interest" description="Disordered" evidence="1">
    <location>
        <begin position="72"/>
        <end position="92"/>
    </location>
</feature>
<protein>
    <submittedName>
        <fullName evidence="2">Uncharacterized protein</fullName>
    </submittedName>
</protein>
<evidence type="ECO:0000313" key="2">
    <source>
        <dbReference type="EMBL" id="KAH3673376.1"/>
    </source>
</evidence>
<dbReference type="OrthoDB" id="10595778at2759"/>
<evidence type="ECO:0000256" key="1">
    <source>
        <dbReference type="SAM" id="MobiDB-lite"/>
    </source>
</evidence>
<reference evidence="2" key="1">
    <citation type="journal article" date="2021" name="Open Biol.">
        <title>Shared evolutionary footprints suggest mitochondrial oxidative damage underlies multiple complex I losses in fungi.</title>
        <authorList>
            <person name="Schikora-Tamarit M.A."/>
            <person name="Marcet-Houben M."/>
            <person name="Nosek J."/>
            <person name="Gabaldon T."/>
        </authorList>
    </citation>
    <scope>NUCLEOTIDE SEQUENCE</scope>
    <source>
        <strain evidence="2">CBS6341</strain>
    </source>
</reference>
<dbReference type="Proteomes" id="UP000769528">
    <property type="component" value="Unassembled WGS sequence"/>
</dbReference>
<gene>
    <name evidence="2" type="ORF">WICMUC_003695</name>
</gene>